<keyword evidence="5" id="KW-1185">Reference proteome</keyword>
<dbReference type="SMART" id="SM00421">
    <property type="entry name" value="HTH_LUXR"/>
    <property type="match status" value="1"/>
</dbReference>
<evidence type="ECO:0000256" key="1">
    <source>
        <dbReference type="SAM" id="MobiDB-lite"/>
    </source>
</evidence>
<name>A0A5E4VJ70_9BURK</name>
<dbReference type="AlphaFoldDB" id="A0A5E4VJ70"/>
<dbReference type="PROSITE" id="PS50043">
    <property type="entry name" value="HTH_LUXR_2"/>
    <property type="match status" value="1"/>
</dbReference>
<feature type="compositionally biased region" description="Polar residues" evidence="1">
    <location>
        <begin position="20"/>
        <end position="37"/>
    </location>
</feature>
<proteinExistence type="predicted"/>
<keyword evidence="4" id="KW-0378">Hydrolase</keyword>
<dbReference type="CDD" id="cd06170">
    <property type="entry name" value="LuxR_C_like"/>
    <property type="match status" value="1"/>
</dbReference>
<dbReference type="CDD" id="cd00077">
    <property type="entry name" value="HDc"/>
    <property type="match status" value="1"/>
</dbReference>
<accession>A0A5E4VJ70</accession>
<dbReference type="PANTHER" id="PTHR45228">
    <property type="entry name" value="CYCLIC DI-GMP PHOSPHODIESTERASE TM_0186-RELATED"/>
    <property type="match status" value="1"/>
</dbReference>
<feature type="region of interest" description="Disordered" evidence="1">
    <location>
        <begin position="1"/>
        <end position="37"/>
    </location>
</feature>
<organism evidence="4 5">
    <name type="scientific">Pandoraea anhela</name>
    <dbReference type="NCBI Taxonomy" id="2508295"/>
    <lineage>
        <taxon>Bacteria</taxon>
        <taxon>Pseudomonadati</taxon>
        <taxon>Pseudomonadota</taxon>
        <taxon>Betaproteobacteria</taxon>
        <taxon>Burkholderiales</taxon>
        <taxon>Burkholderiaceae</taxon>
        <taxon>Pandoraea</taxon>
    </lineage>
</organism>
<protein>
    <submittedName>
        <fullName evidence="4">Phosphohydrolase</fullName>
    </submittedName>
</protein>
<reference evidence="4 5" key="1">
    <citation type="submission" date="2019-08" db="EMBL/GenBank/DDBJ databases">
        <authorList>
            <person name="Peeters C."/>
        </authorList>
    </citation>
    <scope>NUCLEOTIDE SEQUENCE [LARGE SCALE GENOMIC DNA]</scope>
    <source>
        <strain evidence="4 5">LMG 31108</strain>
    </source>
</reference>
<dbReference type="InterPro" id="IPR003607">
    <property type="entry name" value="HD/PDEase_dom"/>
</dbReference>
<evidence type="ECO:0000313" key="4">
    <source>
        <dbReference type="EMBL" id="VVE12378.1"/>
    </source>
</evidence>
<dbReference type="InterPro" id="IPR037522">
    <property type="entry name" value="HD_GYP_dom"/>
</dbReference>
<dbReference type="Pfam" id="PF00196">
    <property type="entry name" value="GerE"/>
    <property type="match status" value="1"/>
</dbReference>
<dbReference type="GO" id="GO:0008081">
    <property type="term" value="F:phosphoric diester hydrolase activity"/>
    <property type="evidence" value="ECO:0007669"/>
    <property type="project" value="UniProtKB-ARBA"/>
</dbReference>
<evidence type="ECO:0000259" key="2">
    <source>
        <dbReference type="PROSITE" id="PS50043"/>
    </source>
</evidence>
<dbReference type="Gene3D" id="1.10.10.10">
    <property type="entry name" value="Winged helix-like DNA-binding domain superfamily/Winged helix DNA-binding domain"/>
    <property type="match status" value="1"/>
</dbReference>
<dbReference type="InterPro" id="IPR052020">
    <property type="entry name" value="Cyclic_di-GMP/3'3'-cGAMP_PDE"/>
</dbReference>
<dbReference type="GO" id="GO:0003677">
    <property type="term" value="F:DNA binding"/>
    <property type="evidence" value="ECO:0007669"/>
    <property type="project" value="InterPro"/>
</dbReference>
<feature type="domain" description="HD-GYP" evidence="3">
    <location>
        <begin position="265"/>
        <end position="461"/>
    </location>
</feature>
<dbReference type="SUPFAM" id="SSF46894">
    <property type="entry name" value="C-terminal effector domain of the bipartite response regulators"/>
    <property type="match status" value="1"/>
</dbReference>
<gene>
    <name evidence="4" type="ORF">PAN31108_02693</name>
</gene>
<feature type="domain" description="HTH luxR-type" evidence="2">
    <location>
        <begin position="460"/>
        <end position="525"/>
    </location>
</feature>
<dbReference type="Gene3D" id="1.10.3210.10">
    <property type="entry name" value="Hypothetical protein af1432"/>
    <property type="match status" value="2"/>
</dbReference>
<dbReference type="InterPro" id="IPR016032">
    <property type="entry name" value="Sig_transdc_resp-reg_C-effctor"/>
</dbReference>
<evidence type="ECO:0000259" key="3">
    <source>
        <dbReference type="PROSITE" id="PS51832"/>
    </source>
</evidence>
<dbReference type="SUPFAM" id="SSF109604">
    <property type="entry name" value="HD-domain/PDEase-like"/>
    <property type="match status" value="1"/>
</dbReference>
<dbReference type="Pfam" id="PF13487">
    <property type="entry name" value="HD_5"/>
    <property type="match status" value="1"/>
</dbReference>
<dbReference type="InterPro" id="IPR000792">
    <property type="entry name" value="Tscrpt_reg_LuxR_C"/>
</dbReference>
<dbReference type="InterPro" id="IPR036388">
    <property type="entry name" value="WH-like_DNA-bd_sf"/>
</dbReference>
<sequence>MLARRSPPARTTPAADNRLLNRSPTVRLPSSTPNMPSSTAGLTDAILALAFIGDLSMGRSTDHSRRTACLAGWLAQACGADLDAQNHARATALLRWSGCTANASGFAELLGDDVAAREAMMAQTLPPLTAQTQSLIVPLALIHCEVSGDVAATMGMAPRVVDALRNIFERFDGKGMPAGHDADAIPETVFFVNVASDLEILSRAHGRENALAFLRSQSDAKYPARLVDIACLHAGRWLDALDADVADDALIASERDTRTWRLAQTGSHADVPLALLADVTELKLPWLAGFSRRTADLASRTAQSLALDADMQTQLHAAALLHGIGRAALPNRLWETDGKLSADQWEKVRLVPYWSARAAKQVEGLRHAADLASYAYERLDGSGYFRGVAGSALTTPQRILAASVAFEALLAARPWRQAHTFDEAVDIIEREAGAGKFDPEIVTAIVATAQGQTVRARTAPSGASALLSPRELDVLRQISTGLSNKEAARALALSPSTVRTHVESIFRKLDCSTRAAATLKALTAGML</sequence>
<dbReference type="EMBL" id="CABPSB010000008">
    <property type="protein sequence ID" value="VVE12378.1"/>
    <property type="molecule type" value="Genomic_DNA"/>
</dbReference>
<dbReference type="PROSITE" id="PS51832">
    <property type="entry name" value="HD_GYP"/>
    <property type="match status" value="1"/>
</dbReference>
<dbReference type="GO" id="GO:0006355">
    <property type="term" value="P:regulation of DNA-templated transcription"/>
    <property type="evidence" value="ECO:0007669"/>
    <property type="project" value="InterPro"/>
</dbReference>
<evidence type="ECO:0000313" key="5">
    <source>
        <dbReference type="Proteomes" id="UP000406256"/>
    </source>
</evidence>
<dbReference type="Proteomes" id="UP000406256">
    <property type="component" value="Unassembled WGS sequence"/>
</dbReference>
<dbReference type="PRINTS" id="PR00038">
    <property type="entry name" value="HTHLUXR"/>
</dbReference>